<evidence type="ECO:0000256" key="5">
    <source>
        <dbReference type="ARBA" id="ARBA00022801"/>
    </source>
</evidence>
<comment type="caution">
    <text evidence="14">The sequence shown here is derived from an EMBL/GenBank/DDBJ whole genome shotgun (WGS) entry which is preliminary data.</text>
</comment>
<dbReference type="PROSITE" id="PS51199">
    <property type="entry name" value="SF4_HELICASE"/>
    <property type="match status" value="1"/>
</dbReference>
<protein>
    <recommendedName>
        <fullName evidence="11 12">Replicative DNA helicase</fullName>
        <ecNumber evidence="11 12">5.6.2.3</ecNumber>
    </recommendedName>
</protein>
<dbReference type="Proteomes" id="UP000176413">
    <property type="component" value="Unassembled WGS sequence"/>
</dbReference>
<dbReference type="InterPro" id="IPR007693">
    <property type="entry name" value="DNA_helicase_DnaB-like_N"/>
</dbReference>
<dbReference type="PANTHER" id="PTHR30153:SF2">
    <property type="entry name" value="REPLICATIVE DNA HELICASE"/>
    <property type="match status" value="1"/>
</dbReference>
<comment type="similarity">
    <text evidence="1 12">Belongs to the helicase family. DnaB subfamily.</text>
</comment>
<dbReference type="GO" id="GO:0043139">
    <property type="term" value="F:5'-3' DNA helicase activity"/>
    <property type="evidence" value="ECO:0007669"/>
    <property type="project" value="UniProtKB-EC"/>
</dbReference>
<evidence type="ECO:0000256" key="3">
    <source>
        <dbReference type="ARBA" id="ARBA00022705"/>
    </source>
</evidence>
<proteinExistence type="inferred from homology"/>
<evidence type="ECO:0000313" key="14">
    <source>
        <dbReference type="EMBL" id="OGH68448.1"/>
    </source>
</evidence>
<evidence type="ECO:0000256" key="7">
    <source>
        <dbReference type="ARBA" id="ARBA00022840"/>
    </source>
</evidence>
<evidence type="ECO:0000256" key="11">
    <source>
        <dbReference type="NCBIfam" id="TIGR00665"/>
    </source>
</evidence>
<dbReference type="InterPro" id="IPR036185">
    <property type="entry name" value="DNA_heli_DnaB-like_N_sf"/>
</dbReference>
<dbReference type="InterPro" id="IPR007692">
    <property type="entry name" value="DNA_helicase_DnaB"/>
</dbReference>
<dbReference type="InterPro" id="IPR016136">
    <property type="entry name" value="DNA_helicase_N/primase_C"/>
</dbReference>
<evidence type="ECO:0000256" key="9">
    <source>
        <dbReference type="ARBA" id="ARBA00023235"/>
    </source>
</evidence>
<keyword evidence="6 12" id="KW-0347">Helicase</keyword>
<dbReference type="InterPro" id="IPR027417">
    <property type="entry name" value="P-loop_NTPase"/>
</dbReference>
<evidence type="ECO:0000256" key="2">
    <source>
        <dbReference type="ARBA" id="ARBA00022515"/>
    </source>
</evidence>
<comment type="function">
    <text evidence="12">The main replicative DNA helicase, it participates in initiation and elongation during chromosome replication. Travels ahead of the DNA replisome, separating dsDNA into templates for DNA synthesis. A processive ATP-dependent 5'-3' DNA helicase it has DNA-dependent ATPase activity.</text>
</comment>
<dbReference type="SUPFAM" id="SSF52540">
    <property type="entry name" value="P-loop containing nucleoside triphosphate hydrolases"/>
    <property type="match status" value="1"/>
</dbReference>
<dbReference type="GO" id="GO:1990077">
    <property type="term" value="C:primosome complex"/>
    <property type="evidence" value="ECO:0007669"/>
    <property type="project" value="UniProtKB-UniRule"/>
</dbReference>
<dbReference type="InterPro" id="IPR007694">
    <property type="entry name" value="DNA_helicase_DnaB-like_C"/>
</dbReference>
<keyword evidence="8 12" id="KW-0238">DNA-binding</keyword>
<evidence type="ECO:0000256" key="1">
    <source>
        <dbReference type="ARBA" id="ARBA00008428"/>
    </source>
</evidence>
<dbReference type="EMBL" id="MFQA01000042">
    <property type="protein sequence ID" value="OGH68448.1"/>
    <property type="molecule type" value="Genomic_DNA"/>
</dbReference>
<keyword evidence="9" id="KW-0413">Isomerase</keyword>
<dbReference type="GO" id="GO:0003677">
    <property type="term" value="F:DNA binding"/>
    <property type="evidence" value="ECO:0007669"/>
    <property type="project" value="UniProtKB-UniRule"/>
</dbReference>
<dbReference type="GO" id="GO:0016887">
    <property type="term" value="F:ATP hydrolysis activity"/>
    <property type="evidence" value="ECO:0007669"/>
    <property type="project" value="RHEA"/>
</dbReference>
<comment type="catalytic activity">
    <reaction evidence="10 12">
        <text>ATP + H2O = ADP + phosphate + H(+)</text>
        <dbReference type="Rhea" id="RHEA:13065"/>
        <dbReference type="ChEBI" id="CHEBI:15377"/>
        <dbReference type="ChEBI" id="CHEBI:15378"/>
        <dbReference type="ChEBI" id="CHEBI:30616"/>
        <dbReference type="ChEBI" id="CHEBI:43474"/>
        <dbReference type="ChEBI" id="CHEBI:456216"/>
        <dbReference type="EC" id="5.6.2.3"/>
    </reaction>
</comment>
<keyword evidence="2 12" id="KW-0639">Primosome</keyword>
<dbReference type="NCBIfam" id="TIGR00665">
    <property type="entry name" value="DnaB"/>
    <property type="match status" value="1"/>
</dbReference>
<dbReference type="GO" id="GO:0005524">
    <property type="term" value="F:ATP binding"/>
    <property type="evidence" value="ECO:0007669"/>
    <property type="project" value="UniProtKB-UniRule"/>
</dbReference>
<dbReference type="Pfam" id="PF03796">
    <property type="entry name" value="DnaB_C"/>
    <property type="match status" value="1"/>
</dbReference>
<evidence type="ECO:0000256" key="12">
    <source>
        <dbReference type="RuleBase" id="RU362085"/>
    </source>
</evidence>
<dbReference type="GO" id="GO:0006269">
    <property type="term" value="P:DNA replication, synthesis of primer"/>
    <property type="evidence" value="ECO:0007669"/>
    <property type="project" value="UniProtKB-UniRule"/>
</dbReference>
<evidence type="ECO:0000313" key="15">
    <source>
        <dbReference type="Proteomes" id="UP000176413"/>
    </source>
</evidence>
<dbReference type="FunFam" id="1.10.860.10:FF:000001">
    <property type="entry name" value="Replicative DNA helicase"/>
    <property type="match status" value="1"/>
</dbReference>
<keyword evidence="4 12" id="KW-0547">Nucleotide-binding</keyword>
<organism evidence="14 15">
    <name type="scientific">Candidatus Magasanikbacteria bacterium RIFCSPHIGHO2_02_FULL_45_10</name>
    <dbReference type="NCBI Taxonomy" id="1798679"/>
    <lineage>
        <taxon>Bacteria</taxon>
        <taxon>Candidatus Magasanikiibacteriota</taxon>
    </lineage>
</organism>
<dbReference type="Pfam" id="PF00772">
    <property type="entry name" value="DnaB"/>
    <property type="match status" value="1"/>
</dbReference>
<sequence length="487" mass="54307">MSNDAIEKIPPQSLEAEMSLLGSLLIDKEAMLKVADIVKPEDFYKDSHRKICEAILELYSKSEPLDMLTLGTRLEEKGDLEHIGGRAYLAALTNAVPTASNVVHYANIVHKKATRRRLLSASSEITRLAFHEETDDIEDVLDKAQQNLYGVSQVYLKQTFTPIRGILADAFDRIDEIHKNKGQLRGIATGFHGLDNLLAGFQRSDLVIIAARPSVGKTSFVLDIVRHVATKKKVPIGMFSLEMSKEQLVDRMLCAEANVDLWKMRTGRLSERPEDEDFSRIGHAIGNLSEAPIYIDDSPNVNIMQIRTKARRLQAEHGLGMIVIDYLQLMESKGNSDNRVQEVAEITRGLKGIARELNIPVVALSQLSRVVEQSKPAIPKLSHLRESGSIEQDADVVIFIYRKAADRNYRLEDIPPDERHIGEIHIAKHRNGPTGMIKMAFNEAFASYRNLETNMAGGATGGVMNNSPQALKQKSAFTKPPNEIPQF</sequence>
<dbReference type="CDD" id="cd00984">
    <property type="entry name" value="DnaB_C"/>
    <property type="match status" value="1"/>
</dbReference>
<dbReference type="SUPFAM" id="SSF48024">
    <property type="entry name" value="N-terminal domain of DnaB helicase"/>
    <property type="match status" value="1"/>
</dbReference>
<dbReference type="GO" id="GO:0005829">
    <property type="term" value="C:cytosol"/>
    <property type="evidence" value="ECO:0007669"/>
    <property type="project" value="TreeGrafter"/>
</dbReference>
<dbReference type="NCBIfam" id="NF004384">
    <property type="entry name" value="PRK05748.1"/>
    <property type="match status" value="1"/>
</dbReference>
<evidence type="ECO:0000256" key="4">
    <source>
        <dbReference type="ARBA" id="ARBA00022741"/>
    </source>
</evidence>
<dbReference type="PANTHER" id="PTHR30153">
    <property type="entry name" value="REPLICATIVE DNA HELICASE DNAB"/>
    <property type="match status" value="1"/>
</dbReference>
<evidence type="ECO:0000259" key="13">
    <source>
        <dbReference type="PROSITE" id="PS51199"/>
    </source>
</evidence>
<accession>A0A1F6MA49</accession>
<feature type="domain" description="SF4 helicase" evidence="13">
    <location>
        <begin position="180"/>
        <end position="455"/>
    </location>
</feature>
<keyword evidence="5 12" id="KW-0378">Hydrolase</keyword>
<keyword evidence="7 12" id="KW-0067">ATP-binding</keyword>
<dbReference type="Gene3D" id="1.10.860.10">
    <property type="entry name" value="DNAb Helicase, Chain A"/>
    <property type="match status" value="1"/>
</dbReference>
<reference evidence="14 15" key="1">
    <citation type="journal article" date="2016" name="Nat. Commun.">
        <title>Thousands of microbial genomes shed light on interconnected biogeochemical processes in an aquifer system.</title>
        <authorList>
            <person name="Anantharaman K."/>
            <person name="Brown C.T."/>
            <person name="Hug L.A."/>
            <person name="Sharon I."/>
            <person name="Castelle C.J."/>
            <person name="Probst A.J."/>
            <person name="Thomas B.C."/>
            <person name="Singh A."/>
            <person name="Wilkins M.J."/>
            <person name="Karaoz U."/>
            <person name="Brodie E.L."/>
            <person name="Williams K.H."/>
            <person name="Hubbard S.S."/>
            <person name="Banfield J.F."/>
        </authorList>
    </citation>
    <scope>NUCLEOTIDE SEQUENCE [LARGE SCALE GENOMIC DNA]</scope>
</reference>
<dbReference type="Gene3D" id="3.40.50.300">
    <property type="entry name" value="P-loop containing nucleotide triphosphate hydrolases"/>
    <property type="match status" value="1"/>
</dbReference>
<gene>
    <name evidence="14" type="ORF">A3D53_03455</name>
</gene>
<name>A0A1F6MA49_9BACT</name>
<evidence type="ECO:0000256" key="8">
    <source>
        <dbReference type="ARBA" id="ARBA00023125"/>
    </source>
</evidence>
<dbReference type="EC" id="5.6.2.3" evidence="11 12"/>
<dbReference type="AlphaFoldDB" id="A0A1F6MA49"/>
<keyword evidence="3 12" id="KW-0235">DNA replication</keyword>
<evidence type="ECO:0000256" key="6">
    <source>
        <dbReference type="ARBA" id="ARBA00022806"/>
    </source>
</evidence>
<evidence type="ECO:0000256" key="10">
    <source>
        <dbReference type="ARBA" id="ARBA00048954"/>
    </source>
</evidence>